<evidence type="ECO:0000313" key="1">
    <source>
        <dbReference type="EMBL" id="KAK0051115.1"/>
    </source>
</evidence>
<dbReference type="Proteomes" id="UP001233172">
    <property type="component" value="Unassembled WGS sequence"/>
</dbReference>
<organism evidence="1 2">
    <name type="scientific">Biomphalaria pfeifferi</name>
    <name type="common">Bloodfluke planorb</name>
    <name type="synonym">Freshwater snail</name>
    <dbReference type="NCBI Taxonomy" id="112525"/>
    <lineage>
        <taxon>Eukaryota</taxon>
        <taxon>Metazoa</taxon>
        <taxon>Spiralia</taxon>
        <taxon>Lophotrochozoa</taxon>
        <taxon>Mollusca</taxon>
        <taxon>Gastropoda</taxon>
        <taxon>Heterobranchia</taxon>
        <taxon>Euthyneura</taxon>
        <taxon>Panpulmonata</taxon>
        <taxon>Hygrophila</taxon>
        <taxon>Lymnaeoidea</taxon>
        <taxon>Planorbidae</taxon>
        <taxon>Biomphalaria</taxon>
    </lineage>
</organism>
<keyword evidence="2" id="KW-1185">Reference proteome</keyword>
<dbReference type="AlphaFoldDB" id="A0AAD8BAJ4"/>
<name>A0AAD8BAJ4_BIOPF</name>
<dbReference type="EMBL" id="JASAOG010000107">
    <property type="protein sequence ID" value="KAK0051115.1"/>
    <property type="molecule type" value="Genomic_DNA"/>
</dbReference>
<evidence type="ECO:0000313" key="2">
    <source>
        <dbReference type="Proteomes" id="UP001233172"/>
    </source>
</evidence>
<protein>
    <submittedName>
        <fullName evidence="1">Uncharacterized protein</fullName>
    </submittedName>
</protein>
<comment type="caution">
    <text evidence="1">The sequence shown here is derived from an EMBL/GenBank/DDBJ whole genome shotgun (WGS) entry which is preliminary data.</text>
</comment>
<reference evidence="1" key="2">
    <citation type="submission" date="2023-04" db="EMBL/GenBank/DDBJ databases">
        <authorList>
            <person name="Bu L."/>
            <person name="Lu L."/>
            <person name="Laidemitt M.R."/>
            <person name="Zhang S.M."/>
            <person name="Mutuku M."/>
            <person name="Mkoji G."/>
            <person name="Steinauer M."/>
            <person name="Loker E.S."/>
        </authorList>
    </citation>
    <scope>NUCLEOTIDE SEQUENCE</scope>
    <source>
        <strain evidence="1">KasaAsao</strain>
        <tissue evidence="1">Whole Snail</tissue>
    </source>
</reference>
<gene>
    <name evidence="1" type="ORF">Bpfe_019425</name>
</gene>
<accession>A0AAD8BAJ4</accession>
<proteinExistence type="predicted"/>
<sequence length="107" mass="12739">MDRGEMHFHNKTITHGERGVFPYHFARLKRFNTKYLKDQDDYQNLATWYQSNSWETSNVPKQLLGDIKCTKATLGRHQMYQSNSWETSNRNCKKLNLALNSDIPWRS</sequence>
<reference evidence="1" key="1">
    <citation type="journal article" date="2023" name="PLoS Negl. Trop. Dis.">
        <title>A genome sequence for Biomphalaria pfeifferi, the major vector snail for the human-infecting parasite Schistosoma mansoni.</title>
        <authorList>
            <person name="Bu L."/>
            <person name="Lu L."/>
            <person name="Laidemitt M.R."/>
            <person name="Zhang S.M."/>
            <person name="Mutuku M."/>
            <person name="Mkoji G."/>
            <person name="Steinauer M."/>
            <person name="Loker E.S."/>
        </authorList>
    </citation>
    <scope>NUCLEOTIDE SEQUENCE</scope>
    <source>
        <strain evidence="1">KasaAsao</strain>
    </source>
</reference>